<dbReference type="InterPro" id="IPR001905">
    <property type="entry name" value="Ammonium_transpt"/>
</dbReference>
<dbReference type="InterPro" id="IPR018047">
    <property type="entry name" value="Ammonium_transpt_CS"/>
</dbReference>
<keyword evidence="4 8" id="KW-0812">Transmembrane</keyword>
<evidence type="ECO:0000256" key="5">
    <source>
        <dbReference type="ARBA" id="ARBA00022989"/>
    </source>
</evidence>
<accession>A0A6J6BM64</accession>
<protein>
    <submittedName>
        <fullName evidence="10">Unannotated protein</fullName>
    </submittedName>
</protein>
<comment type="similarity">
    <text evidence="2">Belongs to the ammonia transporter channel (TC 1.A.11.2) family.</text>
</comment>
<feature type="transmembrane region" description="Helical" evidence="8">
    <location>
        <begin position="325"/>
        <end position="348"/>
    </location>
</feature>
<feature type="transmembrane region" description="Helical" evidence="8">
    <location>
        <begin position="130"/>
        <end position="150"/>
    </location>
</feature>
<evidence type="ECO:0000256" key="4">
    <source>
        <dbReference type="ARBA" id="ARBA00022692"/>
    </source>
</evidence>
<evidence type="ECO:0000256" key="8">
    <source>
        <dbReference type="SAM" id="Phobius"/>
    </source>
</evidence>
<evidence type="ECO:0000256" key="1">
    <source>
        <dbReference type="ARBA" id="ARBA00004141"/>
    </source>
</evidence>
<dbReference type="GO" id="GO:0005886">
    <property type="term" value="C:plasma membrane"/>
    <property type="evidence" value="ECO:0007669"/>
    <property type="project" value="TreeGrafter"/>
</dbReference>
<evidence type="ECO:0000256" key="3">
    <source>
        <dbReference type="ARBA" id="ARBA00022448"/>
    </source>
</evidence>
<dbReference type="PROSITE" id="PS01219">
    <property type="entry name" value="AMMONIUM_TRANSP"/>
    <property type="match status" value="1"/>
</dbReference>
<keyword evidence="3" id="KW-0813">Transport</keyword>
<feature type="transmembrane region" description="Helical" evidence="8">
    <location>
        <begin position="170"/>
        <end position="195"/>
    </location>
</feature>
<dbReference type="Gene3D" id="1.10.3430.10">
    <property type="entry name" value="Ammonium transporter AmtB like domains"/>
    <property type="match status" value="1"/>
</dbReference>
<feature type="domain" description="Ammonium transporter AmtB-like" evidence="9">
    <location>
        <begin position="10"/>
        <end position="417"/>
    </location>
</feature>
<dbReference type="NCBIfam" id="TIGR00836">
    <property type="entry name" value="amt"/>
    <property type="match status" value="1"/>
</dbReference>
<feature type="transmembrane region" description="Helical" evidence="8">
    <location>
        <begin position="291"/>
        <end position="313"/>
    </location>
</feature>
<proteinExistence type="inferred from homology"/>
<sequence length="441" mass="45402">MQLSAGDTSWVLLCTALVFVMAPGLALFYGGLVRAKSSLNMMMMTFIAVGIVGVLWALFGFSISFGDSGNGFFGGFDSLGLGELLNQLAVNGGKYPIPALAFAMFQLMFAIITVALISVSIADRAKFSSWAVFVAAWVTLVYFPVAHWVFDFGGDQLGGPGAGWLANRGILDFAGGTVVEINSGASGLALALIIGRRVGWPKSPMKPHNLPLVLLGAGLLWFGWLGFNAGSSLGANQLAATALTNTVLAGCGGLLSWLFVERIRDGHATSLGAASGVVAGLVAITPACGFIAPWAAVVLGLIAGAACAFTVGLKFRLGFDDSLDVFGVHLVGGVIGCLALGFVATTIANPAGKNGVLYGGGWSVLGTQTLGVVTVLAYSFTVTLVIGWVINKVMGFRVDEEAEVTGIDLDQHLETAYDFSAAGGGALGQRTARATNTEVGS</sequence>
<organism evidence="10">
    <name type="scientific">freshwater metagenome</name>
    <dbReference type="NCBI Taxonomy" id="449393"/>
    <lineage>
        <taxon>unclassified sequences</taxon>
        <taxon>metagenomes</taxon>
        <taxon>ecological metagenomes</taxon>
    </lineage>
</organism>
<dbReference type="InterPro" id="IPR024041">
    <property type="entry name" value="NH4_transpt_AmtB-like_dom"/>
</dbReference>
<dbReference type="GO" id="GO:0008519">
    <property type="term" value="F:ammonium channel activity"/>
    <property type="evidence" value="ECO:0007669"/>
    <property type="project" value="InterPro"/>
</dbReference>
<dbReference type="InterPro" id="IPR029020">
    <property type="entry name" value="Ammonium/urea_transptr"/>
</dbReference>
<feature type="transmembrane region" description="Helical" evidence="8">
    <location>
        <begin position="267"/>
        <end position="285"/>
    </location>
</feature>
<keyword evidence="5 8" id="KW-1133">Transmembrane helix</keyword>
<feature type="transmembrane region" description="Helical" evidence="8">
    <location>
        <begin position="368"/>
        <end position="390"/>
    </location>
</feature>
<comment type="subcellular location">
    <subcellularLocation>
        <location evidence="1">Membrane</location>
        <topology evidence="1">Multi-pass membrane protein</topology>
    </subcellularLocation>
</comment>
<feature type="transmembrane region" description="Helical" evidence="8">
    <location>
        <begin position="44"/>
        <end position="65"/>
    </location>
</feature>
<reference evidence="10" key="1">
    <citation type="submission" date="2020-05" db="EMBL/GenBank/DDBJ databases">
        <authorList>
            <person name="Chiriac C."/>
            <person name="Salcher M."/>
            <person name="Ghai R."/>
            <person name="Kavagutti S V."/>
        </authorList>
    </citation>
    <scope>NUCLEOTIDE SEQUENCE</scope>
</reference>
<dbReference type="AlphaFoldDB" id="A0A6J6BM64"/>
<gene>
    <name evidence="10" type="ORF">UFOPK1446_00357</name>
</gene>
<evidence type="ECO:0000256" key="6">
    <source>
        <dbReference type="ARBA" id="ARBA00023136"/>
    </source>
</evidence>
<dbReference type="PANTHER" id="PTHR43029">
    <property type="entry name" value="AMMONIUM TRANSPORTER MEP2"/>
    <property type="match status" value="1"/>
</dbReference>
<dbReference type="PANTHER" id="PTHR43029:SF10">
    <property type="entry name" value="AMMONIUM TRANSPORTER MEP2"/>
    <property type="match status" value="1"/>
</dbReference>
<dbReference type="EMBL" id="CAEZSO010000052">
    <property type="protein sequence ID" value="CAB4540066.1"/>
    <property type="molecule type" value="Genomic_DNA"/>
</dbReference>
<feature type="transmembrane region" description="Helical" evidence="8">
    <location>
        <begin position="12"/>
        <end position="32"/>
    </location>
</feature>
<keyword evidence="7" id="KW-0924">Ammonia transport</keyword>
<evidence type="ECO:0000256" key="2">
    <source>
        <dbReference type="ARBA" id="ARBA00005887"/>
    </source>
</evidence>
<feature type="transmembrane region" description="Helical" evidence="8">
    <location>
        <begin position="95"/>
        <end position="118"/>
    </location>
</feature>
<name>A0A6J6BM64_9ZZZZ</name>
<evidence type="ECO:0000256" key="7">
    <source>
        <dbReference type="ARBA" id="ARBA00023177"/>
    </source>
</evidence>
<feature type="transmembrane region" description="Helical" evidence="8">
    <location>
        <begin position="239"/>
        <end position="260"/>
    </location>
</feature>
<keyword evidence="6 8" id="KW-0472">Membrane</keyword>
<evidence type="ECO:0000313" key="10">
    <source>
        <dbReference type="EMBL" id="CAB4540066.1"/>
    </source>
</evidence>
<evidence type="ECO:0000259" key="9">
    <source>
        <dbReference type="Pfam" id="PF00909"/>
    </source>
</evidence>
<dbReference type="SUPFAM" id="SSF111352">
    <property type="entry name" value="Ammonium transporter"/>
    <property type="match status" value="1"/>
</dbReference>
<dbReference type="Pfam" id="PF00909">
    <property type="entry name" value="Ammonium_transp"/>
    <property type="match status" value="1"/>
</dbReference>
<feature type="transmembrane region" description="Helical" evidence="8">
    <location>
        <begin position="207"/>
        <end position="227"/>
    </location>
</feature>